<protein>
    <submittedName>
        <fullName evidence="1">HTH domain-containing protein</fullName>
    </submittedName>
</protein>
<gene>
    <name evidence="1" type="ORF">H8S65_06645</name>
</gene>
<evidence type="ECO:0000313" key="2">
    <source>
        <dbReference type="Proteomes" id="UP000651475"/>
    </source>
</evidence>
<accession>A0ABR7DLY6</accession>
<dbReference type="EMBL" id="JACOOJ010000008">
    <property type="protein sequence ID" value="MBC5632446.1"/>
    <property type="molecule type" value="Genomic_DNA"/>
</dbReference>
<dbReference type="Proteomes" id="UP000651475">
    <property type="component" value="Unassembled WGS sequence"/>
</dbReference>
<evidence type="ECO:0000313" key="1">
    <source>
        <dbReference type="EMBL" id="MBC5632446.1"/>
    </source>
</evidence>
<proteinExistence type="predicted"/>
<dbReference type="InterPro" id="IPR036390">
    <property type="entry name" value="WH_DNA-bd_sf"/>
</dbReference>
<reference evidence="1 2" key="1">
    <citation type="submission" date="2020-08" db="EMBL/GenBank/DDBJ databases">
        <title>Genome public.</title>
        <authorList>
            <person name="Liu C."/>
            <person name="Sun Q."/>
        </authorList>
    </citation>
    <scope>NUCLEOTIDE SEQUENCE [LARGE SCALE GENOMIC DNA]</scope>
    <source>
        <strain evidence="1 2">NSJ-79</strain>
    </source>
</reference>
<organism evidence="1 2">
    <name type="scientific">Parabacteroides hominis</name>
    <dbReference type="NCBI Taxonomy" id="2763057"/>
    <lineage>
        <taxon>Bacteria</taxon>
        <taxon>Pseudomonadati</taxon>
        <taxon>Bacteroidota</taxon>
        <taxon>Bacteroidia</taxon>
        <taxon>Bacteroidales</taxon>
        <taxon>Tannerellaceae</taxon>
        <taxon>Parabacteroides</taxon>
    </lineage>
</organism>
<dbReference type="RefSeq" id="WP_186929211.1">
    <property type="nucleotide sequence ID" value="NZ_JACOOJ010000008.1"/>
</dbReference>
<sequence length="111" mass="13034">MQLFETIDRAQRIHRMIQKSATGTPAEFAERLHISRRSLYYLLDELKDFGAEIAYDRTKCTFYYANNFELELIIKVSPLTSKEKSYIYGGNIELYFDRARRLHGTGLSLLM</sequence>
<name>A0ABR7DLY6_9BACT</name>
<dbReference type="SUPFAM" id="SSF46785">
    <property type="entry name" value="Winged helix' DNA-binding domain"/>
    <property type="match status" value="1"/>
</dbReference>
<keyword evidence="2" id="KW-1185">Reference proteome</keyword>
<comment type="caution">
    <text evidence="1">The sequence shown here is derived from an EMBL/GenBank/DDBJ whole genome shotgun (WGS) entry which is preliminary data.</text>
</comment>